<keyword evidence="4" id="KW-0808">Transferase</keyword>
<evidence type="ECO:0000256" key="8">
    <source>
        <dbReference type="ARBA" id="ARBA00023012"/>
    </source>
</evidence>
<dbReference type="Gene3D" id="1.10.287.130">
    <property type="match status" value="1"/>
</dbReference>
<dbReference type="EC" id="2.7.13.3" evidence="2"/>
<dbReference type="InterPro" id="IPR005467">
    <property type="entry name" value="His_kinase_dom"/>
</dbReference>
<dbReference type="Pfam" id="PF13426">
    <property type="entry name" value="PAS_9"/>
    <property type="match status" value="1"/>
</dbReference>
<evidence type="ECO:0000256" key="7">
    <source>
        <dbReference type="ARBA" id="ARBA00022840"/>
    </source>
</evidence>
<dbReference type="PANTHER" id="PTHR43065">
    <property type="entry name" value="SENSOR HISTIDINE KINASE"/>
    <property type="match status" value="1"/>
</dbReference>
<name>A0A0A3JA51_9BACI</name>
<keyword evidence="3" id="KW-0597">Phosphoprotein</keyword>
<dbReference type="Gene3D" id="3.30.450.20">
    <property type="entry name" value="PAS domain"/>
    <property type="match status" value="1"/>
</dbReference>
<dbReference type="PROSITE" id="PS50109">
    <property type="entry name" value="HIS_KIN"/>
    <property type="match status" value="1"/>
</dbReference>
<dbReference type="InterPro" id="IPR035965">
    <property type="entry name" value="PAS-like_dom_sf"/>
</dbReference>
<dbReference type="Gene3D" id="3.30.565.10">
    <property type="entry name" value="Histidine kinase-like ATPase, C-terminal domain"/>
    <property type="match status" value="1"/>
</dbReference>
<dbReference type="Pfam" id="PF02518">
    <property type="entry name" value="HATPase_c"/>
    <property type="match status" value="1"/>
</dbReference>
<keyword evidence="6" id="KW-0418">Kinase</keyword>
<accession>A0A0A3JA51</accession>
<proteinExistence type="predicted"/>
<feature type="domain" description="Histidine kinase" evidence="9">
    <location>
        <begin position="248"/>
        <end position="454"/>
    </location>
</feature>
<dbReference type="GO" id="GO:0005524">
    <property type="term" value="F:ATP binding"/>
    <property type="evidence" value="ECO:0007669"/>
    <property type="project" value="UniProtKB-KW"/>
</dbReference>
<evidence type="ECO:0000256" key="4">
    <source>
        <dbReference type="ARBA" id="ARBA00022679"/>
    </source>
</evidence>
<evidence type="ECO:0000256" key="5">
    <source>
        <dbReference type="ARBA" id="ARBA00022741"/>
    </source>
</evidence>
<evidence type="ECO:0000256" key="1">
    <source>
        <dbReference type="ARBA" id="ARBA00000085"/>
    </source>
</evidence>
<keyword evidence="7" id="KW-0067">ATP-binding</keyword>
<dbReference type="InterPro" id="IPR004358">
    <property type="entry name" value="Sig_transdc_His_kin-like_C"/>
</dbReference>
<dbReference type="SUPFAM" id="SSF47384">
    <property type="entry name" value="Homodimeric domain of signal transducing histidine kinase"/>
    <property type="match status" value="1"/>
</dbReference>
<dbReference type="InterPro" id="IPR036890">
    <property type="entry name" value="HATPase_C_sf"/>
</dbReference>
<dbReference type="AlphaFoldDB" id="A0A0A3JA51"/>
<dbReference type="CDD" id="cd00082">
    <property type="entry name" value="HisKA"/>
    <property type="match status" value="1"/>
</dbReference>
<keyword evidence="5" id="KW-0547">Nucleotide-binding</keyword>
<dbReference type="SUPFAM" id="SSF55874">
    <property type="entry name" value="ATPase domain of HSP90 chaperone/DNA topoisomerase II/histidine kinase"/>
    <property type="match status" value="1"/>
</dbReference>
<comment type="catalytic activity">
    <reaction evidence="1">
        <text>ATP + protein L-histidine = ADP + protein N-phospho-L-histidine.</text>
        <dbReference type="EC" id="2.7.13.3"/>
    </reaction>
</comment>
<dbReference type="SUPFAM" id="SSF55785">
    <property type="entry name" value="PYP-like sensor domain (PAS domain)"/>
    <property type="match status" value="1"/>
</dbReference>
<keyword evidence="8" id="KW-0902">Two-component regulatory system</keyword>
<sequence length="468" mass="53221">MVLTPSTDFHQDSQLANQCTIFVSKSLEILFISKQTRNLLELTESDCFLPIAEESIKLWHEFIKQACQQPEAYGEIQVETSTPTTITISGNYDELYDIVIVTIEDIKQPAREQSSWPVLSMFNQIELGMVVFNATGHILDANQKALQYIGFSKTQVLTKHYKQMLKYFTYEYSSASQFFENIEKRMPSTLLLQKSDSAEHFYYEIKAMYDQVNDLYIISIFDHTAYMRLQAQVKEQSYLKELGQMSASIAHEIRNPLTALKGFVELIKSEAPAGQENYFSIMDQEFQRLDSILSELLFLSAPRKSSFKKVDLVALSKEAIDFMQFEALMHNVILQLEVDEQLPHIIIGNEGRLKQMLINLIKNAIQAMNNQGNISIRLHATAHYVQLCVQDEGVGMSEEAYKNLFKPFFTTKDKGTGLGLPLVKKIMDDLNGSIEVESMPNIGTTFILTFPNALTNQVIVQHGNVLPG</sequence>
<dbReference type="Pfam" id="PF00512">
    <property type="entry name" value="HisKA"/>
    <property type="match status" value="1"/>
</dbReference>
<dbReference type="eggNOG" id="COG3852">
    <property type="taxonomic scope" value="Bacteria"/>
</dbReference>
<gene>
    <name evidence="10" type="ORF">CD32_14500</name>
</gene>
<protein>
    <recommendedName>
        <fullName evidence="2">histidine kinase</fullName>
        <ecNumber evidence="2">2.7.13.3</ecNumber>
    </recommendedName>
</protein>
<dbReference type="RefSeq" id="WP_036155839.1">
    <property type="nucleotide sequence ID" value="NZ_AVCX01000004.1"/>
</dbReference>
<dbReference type="CDD" id="cd00075">
    <property type="entry name" value="HATPase"/>
    <property type="match status" value="1"/>
</dbReference>
<keyword evidence="11" id="KW-1185">Reference proteome</keyword>
<evidence type="ECO:0000256" key="2">
    <source>
        <dbReference type="ARBA" id="ARBA00012438"/>
    </source>
</evidence>
<evidence type="ECO:0000313" key="11">
    <source>
        <dbReference type="Proteomes" id="UP000030437"/>
    </source>
</evidence>
<evidence type="ECO:0000259" key="9">
    <source>
        <dbReference type="PROSITE" id="PS50109"/>
    </source>
</evidence>
<dbReference type="STRING" id="1220589.CD32_14500"/>
<evidence type="ECO:0000313" key="10">
    <source>
        <dbReference type="EMBL" id="KGR83902.1"/>
    </source>
</evidence>
<dbReference type="InterPro" id="IPR000014">
    <property type="entry name" value="PAS"/>
</dbReference>
<evidence type="ECO:0000256" key="3">
    <source>
        <dbReference type="ARBA" id="ARBA00022553"/>
    </source>
</evidence>
<dbReference type="SMART" id="SM00387">
    <property type="entry name" value="HATPase_c"/>
    <property type="match status" value="1"/>
</dbReference>
<dbReference type="InterPro" id="IPR003661">
    <property type="entry name" value="HisK_dim/P_dom"/>
</dbReference>
<organism evidence="10 11">
    <name type="scientific">Lysinibacillus odysseyi 34hs-1 = NBRC 100172</name>
    <dbReference type="NCBI Taxonomy" id="1220589"/>
    <lineage>
        <taxon>Bacteria</taxon>
        <taxon>Bacillati</taxon>
        <taxon>Bacillota</taxon>
        <taxon>Bacilli</taxon>
        <taxon>Bacillales</taxon>
        <taxon>Bacillaceae</taxon>
        <taxon>Lysinibacillus</taxon>
    </lineage>
</organism>
<dbReference type="Proteomes" id="UP000030437">
    <property type="component" value="Unassembled WGS sequence"/>
</dbReference>
<dbReference type="InterPro" id="IPR036097">
    <property type="entry name" value="HisK_dim/P_sf"/>
</dbReference>
<dbReference type="GO" id="GO:0000155">
    <property type="term" value="F:phosphorelay sensor kinase activity"/>
    <property type="evidence" value="ECO:0007669"/>
    <property type="project" value="InterPro"/>
</dbReference>
<dbReference type="CDD" id="cd00130">
    <property type="entry name" value="PAS"/>
    <property type="match status" value="1"/>
</dbReference>
<comment type="caution">
    <text evidence="10">The sequence shown here is derived from an EMBL/GenBank/DDBJ whole genome shotgun (WGS) entry which is preliminary data.</text>
</comment>
<dbReference type="PRINTS" id="PR00344">
    <property type="entry name" value="BCTRLSENSOR"/>
</dbReference>
<dbReference type="PANTHER" id="PTHR43065:SF10">
    <property type="entry name" value="PEROXIDE STRESS-ACTIVATED HISTIDINE KINASE MAK3"/>
    <property type="match status" value="1"/>
</dbReference>
<dbReference type="SMART" id="SM00388">
    <property type="entry name" value="HisKA"/>
    <property type="match status" value="1"/>
</dbReference>
<dbReference type="InterPro" id="IPR003594">
    <property type="entry name" value="HATPase_dom"/>
</dbReference>
<evidence type="ECO:0000256" key="6">
    <source>
        <dbReference type="ARBA" id="ARBA00022777"/>
    </source>
</evidence>
<reference evidence="10 11" key="1">
    <citation type="submission" date="2014-02" db="EMBL/GenBank/DDBJ databases">
        <title>Draft genome sequence of Lysinibacillus odysseyi NBRC 100172.</title>
        <authorList>
            <person name="Zhang F."/>
            <person name="Wang G."/>
            <person name="Zhang L."/>
        </authorList>
    </citation>
    <scope>NUCLEOTIDE SEQUENCE [LARGE SCALE GENOMIC DNA]</scope>
    <source>
        <strain evidence="10 11">NBRC 100172</strain>
    </source>
</reference>
<dbReference type="EMBL" id="JPVP01000057">
    <property type="protein sequence ID" value="KGR83902.1"/>
    <property type="molecule type" value="Genomic_DNA"/>
</dbReference>